<dbReference type="STRING" id="1798491.A3C87_01345"/>
<dbReference type="AlphaFoldDB" id="A0A1F6DMP9"/>
<keyword evidence="2" id="KW-1133">Transmembrane helix</keyword>
<comment type="caution">
    <text evidence="3">The sequence shown here is derived from an EMBL/GenBank/DDBJ whole genome shotgun (WGS) entry which is preliminary data.</text>
</comment>
<dbReference type="EMBL" id="MFLE01000001">
    <property type="protein sequence ID" value="OGG62731.1"/>
    <property type="molecule type" value="Genomic_DNA"/>
</dbReference>
<dbReference type="Proteomes" id="UP000176511">
    <property type="component" value="Unassembled WGS sequence"/>
</dbReference>
<gene>
    <name evidence="3" type="ORF">A3C87_01345</name>
</gene>
<evidence type="ECO:0000313" key="4">
    <source>
        <dbReference type="Proteomes" id="UP000176511"/>
    </source>
</evidence>
<evidence type="ECO:0008006" key="5">
    <source>
        <dbReference type="Google" id="ProtNLM"/>
    </source>
</evidence>
<feature type="region of interest" description="Disordered" evidence="1">
    <location>
        <begin position="1"/>
        <end position="58"/>
    </location>
</feature>
<evidence type="ECO:0000313" key="3">
    <source>
        <dbReference type="EMBL" id="OGG62731.1"/>
    </source>
</evidence>
<accession>A0A1F6DMP9</accession>
<evidence type="ECO:0000256" key="1">
    <source>
        <dbReference type="SAM" id="MobiDB-lite"/>
    </source>
</evidence>
<keyword evidence="2" id="KW-0812">Transmembrane</keyword>
<keyword evidence="2" id="KW-0472">Membrane</keyword>
<organism evidence="3 4">
    <name type="scientific">Candidatus Kaiserbacteria bacterium RIFCSPHIGHO2_02_FULL_49_34</name>
    <dbReference type="NCBI Taxonomy" id="1798491"/>
    <lineage>
        <taxon>Bacteria</taxon>
        <taxon>Candidatus Kaiseribacteriota</taxon>
    </lineage>
</organism>
<protein>
    <recommendedName>
        <fullName evidence="5">Baseplate protein J-like domain-containing protein</fullName>
    </recommendedName>
</protein>
<evidence type="ECO:0000256" key="2">
    <source>
        <dbReference type="SAM" id="Phobius"/>
    </source>
</evidence>
<feature type="transmembrane region" description="Helical" evidence="2">
    <location>
        <begin position="103"/>
        <end position="122"/>
    </location>
</feature>
<name>A0A1F6DMP9_9BACT</name>
<proteinExistence type="predicted"/>
<feature type="compositionally biased region" description="Basic and acidic residues" evidence="1">
    <location>
        <begin position="16"/>
        <end position="49"/>
    </location>
</feature>
<sequence length="474" mass="51767">MKDWSLQDIRPNRTRSRAEPTPERTMRPRSRVRDEDEPQEAYRPERVTPPDEVVEEDTREMHEIRTRNAMHRAAPEESREYTPSVGRPLRQKMSLAPSPVGKYLRLAAAGAVVVTAIILYMVHITATAVITVVPRVLDATVEVALTAGDGSPLTYAIITKELEARAPVVANGITDLSQSASGNITIYNEYSKEPFALTKNTRFESEGMIFRIQESAVVPGYKTDDDGSVVPGKVTAKVFADTAGEAGNIVPTQFTIPGLKSEAEQYAKLYARSDEAFTGGFVGRRAVVDEEARKEVRERVDVMLAERLTSSLSEQAVADQVMYAAGAVITYTDEIETGTSETEATLVVRGTIKAPIFSARDLAKAVLLAQGERLEGAFVITDPNALTFAYTEDVTSLAPNAPIAFTLAGTSRFVAQLPTSDIASALAGIDVDDLQTITAQYPGADRITYRMTPAWRSSFPTDPNRITIEFAILE</sequence>
<reference evidence="3 4" key="1">
    <citation type="journal article" date="2016" name="Nat. Commun.">
        <title>Thousands of microbial genomes shed light on interconnected biogeochemical processes in an aquifer system.</title>
        <authorList>
            <person name="Anantharaman K."/>
            <person name="Brown C.T."/>
            <person name="Hug L.A."/>
            <person name="Sharon I."/>
            <person name="Castelle C.J."/>
            <person name="Probst A.J."/>
            <person name="Thomas B.C."/>
            <person name="Singh A."/>
            <person name="Wilkins M.J."/>
            <person name="Karaoz U."/>
            <person name="Brodie E.L."/>
            <person name="Williams K.H."/>
            <person name="Hubbard S.S."/>
            <person name="Banfield J.F."/>
        </authorList>
    </citation>
    <scope>NUCLEOTIDE SEQUENCE [LARGE SCALE GENOMIC DNA]</scope>
</reference>